<gene>
    <name evidence="5" type="ORF">JCM19301_265</name>
</gene>
<comment type="similarity">
    <text evidence="1">Belongs to the type-I restriction system S methylase family.</text>
</comment>
<dbReference type="PANTHER" id="PTHR30408">
    <property type="entry name" value="TYPE-1 RESTRICTION ENZYME ECOKI SPECIFICITY PROTEIN"/>
    <property type="match status" value="1"/>
</dbReference>
<dbReference type="AlphaFoldDB" id="A0A090VUB7"/>
<evidence type="ECO:0000313" key="6">
    <source>
        <dbReference type="Proteomes" id="UP000029641"/>
    </source>
</evidence>
<dbReference type="Proteomes" id="UP000029641">
    <property type="component" value="Unassembled WGS sequence"/>
</dbReference>
<dbReference type="PANTHER" id="PTHR30408:SF12">
    <property type="entry name" value="TYPE I RESTRICTION ENZYME MJAVIII SPECIFICITY SUBUNIT"/>
    <property type="match status" value="1"/>
</dbReference>
<dbReference type="InterPro" id="IPR000055">
    <property type="entry name" value="Restrct_endonuc_typeI_TRD"/>
</dbReference>
<dbReference type="RefSeq" id="WP_042245387.1">
    <property type="nucleotide sequence ID" value="NZ_BBNR01000018.1"/>
</dbReference>
<name>A0A090VUB7_9FLAO</name>
<comment type="caution">
    <text evidence="5">The sequence shown here is derived from an EMBL/GenBank/DDBJ whole genome shotgun (WGS) entry which is preliminary data.</text>
</comment>
<evidence type="ECO:0000256" key="2">
    <source>
        <dbReference type="ARBA" id="ARBA00022747"/>
    </source>
</evidence>
<evidence type="ECO:0000256" key="3">
    <source>
        <dbReference type="ARBA" id="ARBA00023125"/>
    </source>
</evidence>
<dbReference type="GO" id="GO:0009307">
    <property type="term" value="P:DNA restriction-modification system"/>
    <property type="evidence" value="ECO:0007669"/>
    <property type="project" value="UniProtKB-KW"/>
</dbReference>
<protein>
    <submittedName>
        <fullName evidence="5">Type I restriction-modification system specificity subunit S</fullName>
        <ecNumber evidence="5">3.1.21.3</ecNumber>
    </submittedName>
</protein>
<dbReference type="InterPro" id="IPR052021">
    <property type="entry name" value="Type-I_RS_S_subunit"/>
</dbReference>
<dbReference type="GO" id="GO:0009035">
    <property type="term" value="F:type I site-specific deoxyribonuclease activity"/>
    <property type="evidence" value="ECO:0007669"/>
    <property type="project" value="UniProtKB-EC"/>
</dbReference>
<keyword evidence="2" id="KW-0680">Restriction system</keyword>
<dbReference type="Pfam" id="PF01420">
    <property type="entry name" value="Methylase_S"/>
    <property type="match status" value="1"/>
</dbReference>
<evidence type="ECO:0000313" key="5">
    <source>
        <dbReference type="EMBL" id="GAL68325.1"/>
    </source>
</evidence>
<dbReference type="SUPFAM" id="SSF116734">
    <property type="entry name" value="DNA methylase specificity domain"/>
    <property type="match status" value="1"/>
</dbReference>
<dbReference type="EC" id="3.1.21.3" evidence="5"/>
<keyword evidence="5" id="KW-0378">Hydrolase</keyword>
<sequence>MAFLEFDENVIDKVFLLKALNSVTKYFRDTAPDGTQPNLNTKIMGDYQIILPPIDIQRKFVDSLKIIEQQKDQTQTALQKSEALFNSLLQKAFKGAL</sequence>
<dbReference type="Gene3D" id="3.90.220.20">
    <property type="entry name" value="DNA methylase specificity domains"/>
    <property type="match status" value="1"/>
</dbReference>
<evidence type="ECO:0000256" key="1">
    <source>
        <dbReference type="ARBA" id="ARBA00010923"/>
    </source>
</evidence>
<proteinExistence type="inferred from homology"/>
<evidence type="ECO:0000259" key="4">
    <source>
        <dbReference type="Pfam" id="PF01420"/>
    </source>
</evidence>
<dbReference type="GO" id="GO:0003677">
    <property type="term" value="F:DNA binding"/>
    <property type="evidence" value="ECO:0007669"/>
    <property type="project" value="UniProtKB-KW"/>
</dbReference>
<keyword evidence="3" id="KW-0238">DNA-binding</keyword>
<organism evidence="5 6">
    <name type="scientific">Jejuia pallidilutea</name>
    <dbReference type="NCBI Taxonomy" id="504487"/>
    <lineage>
        <taxon>Bacteria</taxon>
        <taxon>Pseudomonadati</taxon>
        <taxon>Bacteroidota</taxon>
        <taxon>Flavobacteriia</taxon>
        <taxon>Flavobacteriales</taxon>
        <taxon>Flavobacteriaceae</taxon>
        <taxon>Jejuia</taxon>
    </lineage>
</organism>
<feature type="domain" description="Type I restriction modification DNA specificity" evidence="4">
    <location>
        <begin position="22"/>
        <end position="75"/>
    </location>
</feature>
<accession>A0A090VUB7</accession>
<dbReference type="EMBL" id="BBNR01000018">
    <property type="protein sequence ID" value="GAL68325.1"/>
    <property type="molecule type" value="Genomic_DNA"/>
</dbReference>
<reference evidence="5 6" key="1">
    <citation type="journal article" date="2014" name="Genome Announc.">
        <title>Draft Genome Sequence of Marine Flavobacterium Jejuia pallidilutea Strain 11shimoA1 and Pigmentation Mutants.</title>
        <authorList>
            <person name="Takatani N."/>
            <person name="Nakanishi M."/>
            <person name="Meirelles P."/>
            <person name="Mino S."/>
            <person name="Suda W."/>
            <person name="Oshima K."/>
            <person name="Hattori M."/>
            <person name="Ohkuma M."/>
            <person name="Hosokawa M."/>
            <person name="Miyashita K."/>
            <person name="Thompson F.L."/>
            <person name="Niwa A."/>
            <person name="Sawabe T."/>
            <person name="Sawabe T."/>
        </authorList>
    </citation>
    <scope>NUCLEOTIDE SEQUENCE [LARGE SCALE GENOMIC DNA]</scope>
    <source>
        <strain evidence="5 6">JCM 19301</strain>
    </source>
</reference>
<dbReference type="InterPro" id="IPR044946">
    <property type="entry name" value="Restrct_endonuc_typeI_TRD_sf"/>
</dbReference>